<dbReference type="GO" id="GO:0007271">
    <property type="term" value="P:synaptic transmission, cholinergic"/>
    <property type="evidence" value="ECO:0007669"/>
    <property type="project" value="UniProtKB-ARBA"/>
</dbReference>
<evidence type="ECO:0000256" key="1">
    <source>
        <dbReference type="ARBA" id="ARBA00003328"/>
    </source>
</evidence>
<keyword evidence="16 18" id="KW-0407">Ion channel</keyword>
<evidence type="ECO:0000256" key="14">
    <source>
        <dbReference type="ARBA" id="ARBA00023257"/>
    </source>
</evidence>
<proteinExistence type="inferred from homology"/>
<name>A0A1B0FQY7_GLOMM</name>
<dbReference type="InterPro" id="IPR036734">
    <property type="entry name" value="Neur_chan_lig-bd_sf"/>
</dbReference>
<dbReference type="PROSITE" id="PS00236">
    <property type="entry name" value="NEUROTR_ION_CHANNEL"/>
    <property type="match status" value="1"/>
</dbReference>
<dbReference type="InterPro" id="IPR018000">
    <property type="entry name" value="Neurotransmitter_ion_chnl_CS"/>
</dbReference>
<dbReference type="STRING" id="37546.A0A1B0FQY7"/>
<feature type="domain" description="Neurotransmitter-gated ion-channel transmembrane" evidence="20">
    <location>
        <begin position="275"/>
        <end position="346"/>
    </location>
</feature>
<keyword evidence="6" id="KW-0732">Signal</keyword>
<evidence type="ECO:0000256" key="11">
    <source>
        <dbReference type="ARBA" id="ARBA00023157"/>
    </source>
</evidence>
<keyword evidence="13" id="KW-0325">Glycoprotein</keyword>
<sequence>MIIRRDAKVTKRLQDDFEMFSLFEVASSLRRLREPIGPVCSLGSTYGTANPDAKRLYDDLLSNYNKLVRPVVNVTDALTVRIKLKLSQLIDVNLKNQIMTTNLWVEQTWYDYKLKWEPKEYGGVEMLHVPSDHIWRPDIVLYNNADGNFEVTLATKATLNYTGRVEWRPPAIYKSSCEIDVEYFPFDEQTCVMKFGSWTYDGFQVDLRHIDELNGTNVVEVGVDLSEFYTSVEWDILEVPAVRNEKFYTCCDEPYLDITFNITMRRKTLFYTVNLIIPCMGISFLTILVFYLPSDSGEKVSLSISILLSLTVFFLLLAEIIPPTSLVVPLLGKFVLFTMILDTFSLHHSPHKTSRSTSPHLQQRVQSLNVLNDSSVIYEGSCMAGGASVITGNFSMMYPSTVNQETSTTSSLIDALHHNQYQQTGSSLLDHPLTPTKFRQKTSTSVQTNGISETTQYSIYGTIQHEQHFGHRAVGISSSTTTLHHQQQQQHSLSHPYCLYRQQSTSSANFSPVPAPLHPHQQHQSTSTCDLLANTNSNVMKSTTTVNSVATASTLAGSCCSVSGAVQVHQGLGAGAACQSAESQATSSKANQQQQTEENIIHKEILPPCQREGGPQCCSDKISSSVRHRWHKCPELFKAMDGVSYIAEQTRKEEESTRVKEDWKYVAMVLDRLFLWIFTIAVVFGTAGIILQAPTLYDTRVPIDIKLSEIASTTAKPNIAKPML</sequence>
<dbReference type="GO" id="GO:0004888">
    <property type="term" value="F:transmembrane signaling receptor activity"/>
    <property type="evidence" value="ECO:0007669"/>
    <property type="project" value="InterPro"/>
</dbReference>
<evidence type="ECO:0000256" key="18">
    <source>
        <dbReference type="RuleBase" id="RU000687"/>
    </source>
</evidence>
<keyword evidence="11" id="KW-1015">Disulfide bond</keyword>
<keyword evidence="12" id="KW-0675">Receptor</keyword>
<evidence type="ECO:0000256" key="5">
    <source>
        <dbReference type="ARBA" id="ARBA00022692"/>
    </source>
</evidence>
<keyword evidence="3 18" id="KW-0813">Transport</keyword>
<comment type="function">
    <text evidence="1">After binding acetylcholine, the AChR responds by an extensive change in conformation that affects all subunits and leads to opening of an ion-conducting channel across the plasma membrane.</text>
</comment>
<dbReference type="InterPro" id="IPR036719">
    <property type="entry name" value="Neuro-gated_channel_TM_sf"/>
</dbReference>
<keyword evidence="9 18" id="KW-0406">Ion transport</keyword>
<dbReference type="PhylomeDB" id="A0A1B0FQY7"/>
<evidence type="ECO:0000256" key="13">
    <source>
        <dbReference type="ARBA" id="ARBA00023180"/>
    </source>
</evidence>
<keyword evidence="10 18" id="KW-0472">Membrane</keyword>
<keyword evidence="14" id="KW-0628">Postsynaptic cell membrane</keyword>
<dbReference type="EMBL" id="CCAG010014824">
    <property type="status" value="NOT_ANNOTATED_CDS"/>
    <property type="molecule type" value="Genomic_DNA"/>
</dbReference>
<dbReference type="NCBIfam" id="TIGR00860">
    <property type="entry name" value="LIC"/>
    <property type="match status" value="1"/>
</dbReference>
<feature type="transmembrane region" description="Helical" evidence="18">
    <location>
        <begin position="300"/>
        <end position="321"/>
    </location>
</feature>
<evidence type="ECO:0000256" key="3">
    <source>
        <dbReference type="ARBA" id="ARBA00022448"/>
    </source>
</evidence>
<dbReference type="InterPro" id="IPR006029">
    <property type="entry name" value="Neurotrans-gated_channel_TM"/>
</dbReference>
<keyword evidence="15" id="KW-1071">Ligand-gated ion channel</keyword>
<organism evidence="21 22">
    <name type="scientific">Glossina morsitans morsitans</name>
    <name type="common">Savannah tsetse fly</name>
    <dbReference type="NCBI Taxonomy" id="37546"/>
    <lineage>
        <taxon>Eukaryota</taxon>
        <taxon>Metazoa</taxon>
        <taxon>Ecdysozoa</taxon>
        <taxon>Arthropoda</taxon>
        <taxon>Hexapoda</taxon>
        <taxon>Insecta</taxon>
        <taxon>Pterygota</taxon>
        <taxon>Neoptera</taxon>
        <taxon>Endopterygota</taxon>
        <taxon>Diptera</taxon>
        <taxon>Brachycera</taxon>
        <taxon>Muscomorpha</taxon>
        <taxon>Hippoboscoidea</taxon>
        <taxon>Glossinidae</taxon>
        <taxon>Glossina</taxon>
    </lineage>
</organism>
<evidence type="ECO:0000256" key="4">
    <source>
        <dbReference type="ARBA" id="ARBA00022475"/>
    </source>
</evidence>
<evidence type="ECO:0000256" key="12">
    <source>
        <dbReference type="ARBA" id="ARBA00023170"/>
    </source>
</evidence>
<comment type="similarity">
    <text evidence="2">Belongs to the ligand-gated ion channel (TC 1.A.9) family. Acetylcholine receptor (TC 1.A.9.1) subfamily.</text>
</comment>
<dbReference type="VEuPathDB" id="VectorBase:GMOY006384"/>
<feature type="transmembrane region" description="Helical" evidence="18">
    <location>
        <begin position="269"/>
        <end position="293"/>
    </location>
</feature>
<dbReference type="Gene3D" id="2.70.170.10">
    <property type="entry name" value="Neurotransmitter-gated ion-channel ligand-binding domain"/>
    <property type="match status" value="1"/>
</dbReference>
<evidence type="ECO:0000259" key="19">
    <source>
        <dbReference type="Pfam" id="PF02931"/>
    </source>
</evidence>
<keyword evidence="5 18" id="KW-0812">Transmembrane</keyword>
<dbReference type="EnsemblMetazoa" id="GMOY006384-RA">
    <property type="protein sequence ID" value="GMOY006384-PA"/>
    <property type="gene ID" value="GMOY006384"/>
</dbReference>
<comment type="caution">
    <text evidence="18">Lacks conserved residue(s) required for the propagation of feature annotation.</text>
</comment>
<dbReference type="PRINTS" id="PR00252">
    <property type="entry name" value="NRIONCHANNEL"/>
</dbReference>
<evidence type="ECO:0000256" key="15">
    <source>
        <dbReference type="ARBA" id="ARBA00023286"/>
    </source>
</evidence>
<dbReference type="SUPFAM" id="SSF90112">
    <property type="entry name" value="Neurotransmitter-gated ion-channel transmembrane pore"/>
    <property type="match status" value="1"/>
</dbReference>
<dbReference type="CDD" id="cd19031">
    <property type="entry name" value="LGIC_ECD_nAChR_proto_alpha-like"/>
    <property type="match status" value="1"/>
</dbReference>
<keyword evidence="22" id="KW-1185">Reference proteome</keyword>
<reference evidence="21" key="1">
    <citation type="submission" date="2020-05" db="UniProtKB">
        <authorList>
            <consortium name="EnsemblMetazoa"/>
        </authorList>
    </citation>
    <scope>IDENTIFICATION</scope>
    <source>
        <strain evidence="21">Yale</strain>
    </source>
</reference>
<evidence type="ECO:0000256" key="7">
    <source>
        <dbReference type="ARBA" id="ARBA00022989"/>
    </source>
</evidence>
<dbReference type="InterPro" id="IPR002394">
    <property type="entry name" value="Nicotinic_acetylcholine_rcpt"/>
</dbReference>
<evidence type="ECO:0000256" key="17">
    <source>
        <dbReference type="ARBA" id="ARBA00034104"/>
    </source>
</evidence>
<evidence type="ECO:0000256" key="2">
    <source>
        <dbReference type="ARBA" id="ARBA00009237"/>
    </source>
</evidence>
<evidence type="ECO:0000256" key="9">
    <source>
        <dbReference type="ARBA" id="ARBA00023065"/>
    </source>
</evidence>
<keyword evidence="4" id="KW-1003">Cell membrane</keyword>
<evidence type="ECO:0000313" key="21">
    <source>
        <dbReference type="EnsemblMetazoa" id="GMOY006384-PA"/>
    </source>
</evidence>
<dbReference type="InterPro" id="IPR006202">
    <property type="entry name" value="Neur_chan_lig-bd"/>
</dbReference>
<comment type="subcellular location">
    <subcellularLocation>
        <location evidence="17">Postsynaptic cell membrane</location>
        <topology evidence="17">Multi-pass membrane protein</topology>
    </subcellularLocation>
</comment>
<dbReference type="Gene3D" id="1.20.58.390">
    <property type="entry name" value="Neurotransmitter-gated ion-channel transmembrane domain"/>
    <property type="match status" value="2"/>
</dbReference>
<dbReference type="InterPro" id="IPR038050">
    <property type="entry name" value="Neuro_actylchol_rec"/>
</dbReference>
<protein>
    <submittedName>
        <fullName evidence="21">Uncharacterized protein</fullName>
    </submittedName>
</protein>
<dbReference type="Proteomes" id="UP000092444">
    <property type="component" value="Unassembled WGS sequence"/>
</dbReference>
<feature type="transmembrane region" description="Helical" evidence="18">
    <location>
        <begin position="673"/>
        <end position="693"/>
    </location>
</feature>
<dbReference type="GO" id="GO:0045211">
    <property type="term" value="C:postsynaptic membrane"/>
    <property type="evidence" value="ECO:0007669"/>
    <property type="project" value="UniProtKB-SubCell"/>
</dbReference>
<dbReference type="PANTHER" id="PTHR18945">
    <property type="entry name" value="NEUROTRANSMITTER GATED ION CHANNEL"/>
    <property type="match status" value="1"/>
</dbReference>
<dbReference type="FunFam" id="2.70.170.10:FF:000013">
    <property type="entry name" value="Acetylcholine receptor subunit alpha"/>
    <property type="match status" value="1"/>
</dbReference>
<dbReference type="AlphaFoldDB" id="A0A1B0FQY7"/>
<evidence type="ECO:0000313" key="22">
    <source>
        <dbReference type="Proteomes" id="UP000092444"/>
    </source>
</evidence>
<dbReference type="InterPro" id="IPR006201">
    <property type="entry name" value="Neur_channel"/>
</dbReference>
<evidence type="ECO:0000259" key="20">
    <source>
        <dbReference type="Pfam" id="PF02932"/>
    </source>
</evidence>
<feature type="domain" description="Neurotransmitter-gated ion-channel transmembrane" evidence="20">
    <location>
        <begin position="530"/>
        <end position="689"/>
    </location>
</feature>
<evidence type="ECO:0000256" key="6">
    <source>
        <dbReference type="ARBA" id="ARBA00022729"/>
    </source>
</evidence>
<dbReference type="CDD" id="cd19064">
    <property type="entry name" value="LGIC_TM_nAChR"/>
    <property type="match status" value="1"/>
</dbReference>
<dbReference type="Pfam" id="PF02931">
    <property type="entry name" value="Neur_chan_LBD"/>
    <property type="match status" value="1"/>
</dbReference>
<feature type="domain" description="Neurotransmitter-gated ion-channel ligand-binding" evidence="19">
    <location>
        <begin position="54"/>
        <end position="268"/>
    </location>
</feature>
<evidence type="ECO:0000256" key="16">
    <source>
        <dbReference type="ARBA" id="ARBA00023303"/>
    </source>
</evidence>
<dbReference type="Pfam" id="PF02932">
    <property type="entry name" value="Neur_chan_memb"/>
    <property type="match status" value="2"/>
</dbReference>
<dbReference type="PRINTS" id="PR00254">
    <property type="entry name" value="NICOTINICR"/>
</dbReference>
<dbReference type="FunFam" id="1.20.58.390:FF:000022">
    <property type="entry name" value="Nicotinic acetylcholine receptor subunit alpha4"/>
    <property type="match status" value="1"/>
</dbReference>
<keyword evidence="7 18" id="KW-1133">Transmembrane helix</keyword>
<accession>A0A1B0FQY7</accession>
<dbReference type="GO" id="GO:0022848">
    <property type="term" value="F:acetylcholine-gated monoatomic cation-selective channel activity"/>
    <property type="evidence" value="ECO:0007669"/>
    <property type="project" value="InterPro"/>
</dbReference>
<dbReference type="EMBL" id="CCAG010014825">
    <property type="status" value="NOT_ANNOTATED_CDS"/>
    <property type="molecule type" value="Genomic_DNA"/>
</dbReference>
<dbReference type="SUPFAM" id="SSF63712">
    <property type="entry name" value="Nicotinic receptor ligand binding domain-like"/>
    <property type="match status" value="1"/>
</dbReference>
<evidence type="ECO:0000256" key="8">
    <source>
        <dbReference type="ARBA" id="ARBA00023018"/>
    </source>
</evidence>
<keyword evidence="8" id="KW-0770">Synapse</keyword>
<evidence type="ECO:0000256" key="10">
    <source>
        <dbReference type="ARBA" id="ARBA00023136"/>
    </source>
</evidence>